<sequence length="167" mass="18485">MSMIGEYVRLTRAELDRALRDPEWAAEFVDALVEGELDEEPEPGEARCHATDKAWHALDFLLRRLAFPVDVVHGEEEIPGSEDWGYGPPRYLTPERVRAAAEALAATPPGKLTDGVAPADLAEADIYPNAVWQRGESLDYVTGHYEALVPFFHAAARDGDAMLVRLD</sequence>
<dbReference type="Pfam" id="PF08974">
    <property type="entry name" value="DUF1877"/>
    <property type="match status" value="1"/>
</dbReference>
<evidence type="ECO:0000313" key="2">
    <source>
        <dbReference type="Proteomes" id="UP001595829"/>
    </source>
</evidence>
<dbReference type="Gene3D" id="3.40.1760.10">
    <property type="entry name" value="YfbM-like super family"/>
    <property type="match status" value="1"/>
</dbReference>
<reference evidence="2" key="1">
    <citation type="journal article" date="2019" name="Int. J. Syst. Evol. Microbiol.">
        <title>The Global Catalogue of Microorganisms (GCM) 10K type strain sequencing project: providing services to taxonomists for standard genome sequencing and annotation.</title>
        <authorList>
            <consortium name="The Broad Institute Genomics Platform"/>
            <consortium name="The Broad Institute Genome Sequencing Center for Infectious Disease"/>
            <person name="Wu L."/>
            <person name="Ma J."/>
        </authorList>
    </citation>
    <scope>NUCLEOTIDE SEQUENCE [LARGE SCALE GENOMIC DNA]</scope>
    <source>
        <strain evidence="2">CGMCC 4.1648</strain>
    </source>
</reference>
<accession>A0ABV9XNS4</accession>
<dbReference type="InterPro" id="IPR015068">
    <property type="entry name" value="DUF1877"/>
</dbReference>
<dbReference type="SUPFAM" id="SSF111069">
    <property type="entry name" value="Hypothetical protein yfbM"/>
    <property type="match status" value="1"/>
</dbReference>
<dbReference type="RefSeq" id="WP_345689164.1">
    <property type="nucleotide sequence ID" value="NZ_BAABIT010000001.1"/>
</dbReference>
<dbReference type="EMBL" id="JBHSJD010000024">
    <property type="protein sequence ID" value="MFC5025858.1"/>
    <property type="molecule type" value="Genomic_DNA"/>
</dbReference>
<dbReference type="InterPro" id="IPR035944">
    <property type="entry name" value="YfbM-like_sf"/>
</dbReference>
<keyword evidence="2" id="KW-1185">Reference proteome</keyword>
<gene>
    <name evidence="1" type="ORF">ACFPM3_27390</name>
</gene>
<protein>
    <submittedName>
        <fullName evidence="1">YfbM family protein</fullName>
    </submittedName>
</protein>
<name>A0ABV9XNS4_9ACTN</name>
<evidence type="ECO:0000313" key="1">
    <source>
        <dbReference type="EMBL" id="MFC5025858.1"/>
    </source>
</evidence>
<proteinExistence type="predicted"/>
<comment type="caution">
    <text evidence="1">The sequence shown here is derived from an EMBL/GenBank/DDBJ whole genome shotgun (WGS) entry which is preliminary data.</text>
</comment>
<dbReference type="Proteomes" id="UP001595829">
    <property type="component" value="Unassembled WGS sequence"/>
</dbReference>
<organism evidence="1 2">
    <name type="scientific">Streptomyces coeruleoprunus</name>
    <dbReference type="NCBI Taxonomy" id="285563"/>
    <lineage>
        <taxon>Bacteria</taxon>
        <taxon>Bacillati</taxon>
        <taxon>Actinomycetota</taxon>
        <taxon>Actinomycetes</taxon>
        <taxon>Kitasatosporales</taxon>
        <taxon>Streptomycetaceae</taxon>
        <taxon>Streptomyces</taxon>
    </lineage>
</organism>